<accession>A0A3R7KLU8</accession>
<evidence type="ECO:0000313" key="2">
    <source>
        <dbReference type="EMBL" id="RKD95863.1"/>
    </source>
</evidence>
<dbReference type="AlphaFoldDB" id="A0A3R7KLU8"/>
<gene>
    <name evidence="2" type="ORF">ATJ93_2726</name>
</gene>
<keyword evidence="3" id="KW-1185">Reference proteome</keyword>
<reference evidence="2 3" key="1">
    <citation type="submission" date="2018-09" db="EMBL/GenBank/DDBJ databases">
        <title>Genomic Encyclopedia of Archaeal and Bacterial Type Strains, Phase II (KMG-II): from individual species to whole genera.</title>
        <authorList>
            <person name="Goeker M."/>
        </authorList>
    </citation>
    <scope>NUCLEOTIDE SEQUENCE [LARGE SCALE GENOMIC DNA]</scope>
    <source>
        <strain evidence="2 3">DSM 13151</strain>
    </source>
</reference>
<sequence length="79" mass="8649">MSLPGRRSLRLERGRDRRGSRRRVASEVKSPAEKLWDEATTIDRTVDRIRADAEAVALATDGATGRSQDVADGLDVDLG</sequence>
<dbReference type="EMBL" id="RAPO01000002">
    <property type="protein sequence ID" value="RKD95863.1"/>
    <property type="molecule type" value="Genomic_DNA"/>
</dbReference>
<dbReference type="Proteomes" id="UP000283805">
    <property type="component" value="Unassembled WGS sequence"/>
</dbReference>
<proteinExistence type="predicted"/>
<feature type="region of interest" description="Disordered" evidence="1">
    <location>
        <begin position="1"/>
        <end position="28"/>
    </location>
</feature>
<organism evidence="2 3">
    <name type="scientific">Halopiger aswanensis</name>
    <dbReference type="NCBI Taxonomy" id="148449"/>
    <lineage>
        <taxon>Archaea</taxon>
        <taxon>Methanobacteriati</taxon>
        <taxon>Methanobacteriota</taxon>
        <taxon>Stenosarchaea group</taxon>
        <taxon>Halobacteria</taxon>
        <taxon>Halobacteriales</taxon>
        <taxon>Natrialbaceae</taxon>
        <taxon>Halopiger</taxon>
    </lineage>
</organism>
<comment type="caution">
    <text evidence="2">The sequence shown here is derived from an EMBL/GenBank/DDBJ whole genome shotgun (WGS) entry which is preliminary data.</text>
</comment>
<protein>
    <submittedName>
        <fullName evidence="2">Uncharacterized protein</fullName>
    </submittedName>
</protein>
<name>A0A3R7KLU8_9EURY</name>
<dbReference type="RefSeq" id="WP_147376655.1">
    <property type="nucleotide sequence ID" value="NZ_RAPO01000002.1"/>
</dbReference>
<evidence type="ECO:0000256" key="1">
    <source>
        <dbReference type="SAM" id="MobiDB-lite"/>
    </source>
</evidence>
<feature type="region of interest" description="Disordered" evidence="1">
    <location>
        <begin position="60"/>
        <end position="79"/>
    </location>
</feature>
<evidence type="ECO:0000313" key="3">
    <source>
        <dbReference type="Proteomes" id="UP000283805"/>
    </source>
</evidence>